<dbReference type="NCBIfam" id="TIGR03168">
    <property type="entry name" value="1-PFK"/>
    <property type="match status" value="1"/>
</dbReference>
<comment type="catalytic activity">
    <reaction evidence="7">
        <text>D-tagatofuranose 6-phosphate + ATP = D-tagatofuranose 1,6-bisphosphate + ADP + H(+)</text>
        <dbReference type="Rhea" id="RHEA:12420"/>
        <dbReference type="ChEBI" id="CHEBI:15378"/>
        <dbReference type="ChEBI" id="CHEBI:30616"/>
        <dbReference type="ChEBI" id="CHEBI:58694"/>
        <dbReference type="ChEBI" id="CHEBI:58695"/>
        <dbReference type="ChEBI" id="CHEBI:456216"/>
        <dbReference type="EC" id="2.7.1.144"/>
    </reaction>
</comment>
<dbReference type="PROSITE" id="PS00584">
    <property type="entry name" value="PFKB_KINASES_2"/>
    <property type="match status" value="1"/>
</dbReference>
<evidence type="ECO:0000256" key="4">
    <source>
        <dbReference type="ARBA" id="ARBA00022777"/>
    </source>
</evidence>
<evidence type="ECO:0000256" key="8">
    <source>
        <dbReference type="RuleBase" id="RU369061"/>
    </source>
</evidence>
<dbReference type="PANTHER" id="PTHR46566">
    <property type="entry name" value="1-PHOSPHOFRUCTOKINASE-RELATED"/>
    <property type="match status" value="1"/>
</dbReference>
<dbReference type="InterPro" id="IPR011611">
    <property type="entry name" value="PfkB_dom"/>
</dbReference>
<evidence type="ECO:0000256" key="2">
    <source>
        <dbReference type="ARBA" id="ARBA00022679"/>
    </source>
</evidence>
<keyword evidence="11" id="KW-1185">Reference proteome</keyword>
<dbReference type="InterPro" id="IPR029056">
    <property type="entry name" value="Ribokinase-like"/>
</dbReference>
<evidence type="ECO:0000256" key="6">
    <source>
        <dbReference type="ARBA" id="ARBA00047745"/>
    </source>
</evidence>
<dbReference type="NCBIfam" id="TIGR03828">
    <property type="entry name" value="pfkB"/>
    <property type="match status" value="1"/>
</dbReference>
<evidence type="ECO:0000256" key="7">
    <source>
        <dbReference type="PIRNR" id="PIRNR000535"/>
    </source>
</evidence>
<reference evidence="10" key="1">
    <citation type="submission" date="2022-06" db="EMBL/GenBank/DDBJ databases">
        <title>Alkalicoccobacillus porphyridii sp. nov., isolated from a marine red alga, Porphyridium purpureum and reclassification of Shouchella plakortidis and Shouchella gibsonii as Alkalicoccobacillus plakortidis comb. nov. and Alkalicoccobacillus gibsonii comb. nov.</title>
        <authorList>
            <person name="Kim K.H."/>
            <person name="Lee J.K."/>
            <person name="Han D.M."/>
            <person name="Baek J.H."/>
            <person name="Jeon C.O."/>
        </authorList>
    </citation>
    <scope>NUCLEOTIDE SEQUENCE</scope>
    <source>
        <strain evidence="10">DSM 19153</strain>
    </source>
</reference>
<evidence type="ECO:0000256" key="1">
    <source>
        <dbReference type="ARBA" id="ARBA00005380"/>
    </source>
</evidence>
<keyword evidence="7" id="KW-0423">Lactose metabolism</keyword>
<keyword evidence="2 7" id="KW-0808">Transferase</keyword>
<evidence type="ECO:0000256" key="3">
    <source>
        <dbReference type="ARBA" id="ARBA00022741"/>
    </source>
</evidence>
<keyword evidence="4 8" id="KW-0418">Kinase</keyword>
<dbReference type="EC" id="2.7.1.144" evidence="7"/>
<comment type="catalytic activity">
    <reaction evidence="6 8">
        <text>beta-D-fructose 1-phosphate + ATP = beta-D-fructose 1,6-bisphosphate + ADP + H(+)</text>
        <dbReference type="Rhea" id="RHEA:14213"/>
        <dbReference type="ChEBI" id="CHEBI:15378"/>
        <dbReference type="ChEBI" id="CHEBI:30616"/>
        <dbReference type="ChEBI" id="CHEBI:32966"/>
        <dbReference type="ChEBI" id="CHEBI:138881"/>
        <dbReference type="ChEBI" id="CHEBI:456216"/>
        <dbReference type="EC" id="2.7.1.56"/>
    </reaction>
</comment>
<dbReference type="EMBL" id="JAMQJY010000002">
    <property type="protein sequence ID" value="MCM2676805.1"/>
    <property type="molecule type" value="Genomic_DNA"/>
</dbReference>
<sequence>MIYTVTLNPAVDYFVELDDLKPGQVNRSRKEHKAPGGKGINVSRVLKRLGHTSQTLGFIGGFTGDYIINTLQEEDITTSFVQVHGDTRINIKMKGTEETELNGTSPEITPNHLAQLIDQLDQLTESDILVLAGSVPGSLDDTIYTEWIHRVKKNGVKVFLDTSGHPLIDAVEAAPTFIKPNQHELSELVGTEINTPEEALPYVRELTAKGIDYVFVTFAGDGAVLGTKEKVLFATTPKGTVQNSVGAGDSTLAGFLAASHKEVSLEEAFRFAVASGSSTAFSKGFCELSHVEELMEQVNISELK</sequence>
<proteinExistence type="inferred from homology"/>
<evidence type="ECO:0000313" key="10">
    <source>
        <dbReference type="EMBL" id="MCM2676805.1"/>
    </source>
</evidence>
<dbReference type="PIRSF" id="PIRSF000535">
    <property type="entry name" value="1PFK/6PFK/LacC"/>
    <property type="match status" value="1"/>
</dbReference>
<evidence type="ECO:0000313" key="11">
    <source>
        <dbReference type="Proteomes" id="UP001203665"/>
    </source>
</evidence>
<dbReference type="PROSITE" id="PS00583">
    <property type="entry name" value="PFKB_KINASES_1"/>
    <property type="match status" value="1"/>
</dbReference>
<comment type="function">
    <text evidence="8">Catalyzes the ATP-dependent phosphorylation of fructose-l-phosphate to fructose-l,6-bisphosphate.</text>
</comment>
<protein>
    <recommendedName>
        <fullName evidence="7">Tagatose-6-phosphate kinase</fullName>
        <ecNumber evidence="7">2.7.1.144</ecNumber>
    </recommendedName>
</protein>
<comment type="similarity">
    <text evidence="7">Belongs to the carbohydrate kinase PfkB family. LacC subfamily.</text>
</comment>
<accession>A0ABT0XLL5</accession>
<keyword evidence="3 7" id="KW-0547">Nucleotide-binding</keyword>
<dbReference type="PANTHER" id="PTHR46566:SF1">
    <property type="entry name" value="1-PHOSPHOFRUCTOKINASE"/>
    <property type="match status" value="1"/>
</dbReference>
<organism evidence="10 11">
    <name type="scientific">Alkalicoccobacillus plakortidis</name>
    <dbReference type="NCBI Taxonomy" id="444060"/>
    <lineage>
        <taxon>Bacteria</taxon>
        <taxon>Bacillati</taxon>
        <taxon>Bacillota</taxon>
        <taxon>Bacilli</taxon>
        <taxon>Bacillales</taxon>
        <taxon>Bacillaceae</taxon>
        <taxon>Alkalicoccobacillus</taxon>
    </lineage>
</organism>
<dbReference type="GO" id="GO:0008662">
    <property type="term" value="F:1-phosphofructokinase activity"/>
    <property type="evidence" value="ECO:0007669"/>
    <property type="project" value="UniProtKB-EC"/>
</dbReference>
<dbReference type="Pfam" id="PF00294">
    <property type="entry name" value="PfkB"/>
    <property type="match status" value="1"/>
</dbReference>
<comment type="similarity">
    <text evidence="1">Belongs to the carbohydrate kinase pfkB family.</text>
</comment>
<dbReference type="Proteomes" id="UP001203665">
    <property type="component" value="Unassembled WGS sequence"/>
</dbReference>
<dbReference type="InterPro" id="IPR022463">
    <property type="entry name" value="1-PFruKinase"/>
</dbReference>
<evidence type="ECO:0000259" key="9">
    <source>
        <dbReference type="Pfam" id="PF00294"/>
    </source>
</evidence>
<name>A0ABT0XLL5_9BACI</name>
<dbReference type="InterPro" id="IPR017583">
    <property type="entry name" value="Tagatose/fructose_Pkinase"/>
</dbReference>
<feature type="domain" description="Carbohydrate kinase PfkB" evidence="9">
    <location>
        <begin position="8"/>
        <end position="285"/>
    </location>
</feature>
<dbReference type="Gene3D" id="3.40.1190.20">
    <property type="match status" value="1"/>
</dbReference>
<comment type="pathway">
    <text evidence="7">Carbohydrate metabolism; D-tagatose 6-phosphate degradation; D-glyceraldehyde 3-phosphate and glycerone phosphate from D-tagatose 6-phosphate: step 1/2.</text>
</comment>
<dbReference type="InterPro" id="IPR002173">
    <property type="entry name" value="Carboh/pur_kinase_PfkB_CS"/>
</dbReference>
<evidence type="ECO:0000256" key="5">
    <source>
        <dbReference type="ARBA" id="ARBA00022840"/>
    </source>
</evidence>
<dbReference type="CDD" id="cd01164">
    <property type="entry name" value="FruK_PfkB_like"/>
    <property type="match status" value="1"/>
</dbReference>
<gene>
    <name evidence="10" type="primary">pfkB</name>
    <name evidence="10" type="ORF">NDM98_16040</name>
</gene>
<keyword evidence="5 7" id="KW-0067">ATP-binding</keyword>
<comment type="caution">
    <text evidence="10">The sequence shown here is derived from an EMBL/GenBank/DDBJ whole genome shotgun (WGS) entry which is preliminary data.</text>
</comment>
<dbReference type="SUPFAM" id="SSF53613">
    <property type="entry name" value="Ribokinase-like"/>
    <property type="match status" value="1"/>
</dbReference>
<dbReference type="RefSeq" id="WP_251609864.1">
    <property type="nucleotide sequence ID" value="NZ_JAMQJY010000002.1"/>
</dbReference>